<evidence type="ECO:0000256" key="6">
    <source>
        <dbReference type="ARBA" id="ARBA00022630"/>
    </source>
</evidence>
<evidence type="ECO:0000256" key="9">
    <source>
        <dbReference type="ARBA" id="ARBA00022741"/>
    </source>
</evidence>
<dbReference type="InterPro" id="IPR052162">
    <property type="entry name" value="Sensor_kinase/Photoreceptor"/>
</dbReference>
<dbReference type="CDD" id="cd00130">
    <property type="entry name" value="PAS"/>
    <property type="match status" value="1"/>
</dbReference>
<dbReference type="EMBL" id="CP036425">
    <property type="protein sequence ID" value="QDU35010.1"/>
    <property type="molecule type" value="Genomic_DNA"/>
</dbReference>
<dbReference type="Gene3D" id="3.30.450.20">
    <property type="entry name" value="PAS domain"/>
    <property type="match status" value="1"/>
</dbReference>
<keyword evidence="5" id="KW-0716">Sensory transduction</keyword>
<keyword evidence="10 16" id="KW-0418">Kinase</keyword>
<dbReference type="SUPFAM" id="SSF55785">
    <property type="entry name" value="PYP-like sensor domain (PAS domain)"/>
    <property type="match status" value="1"/>
</dbReference>
<dbReference type="EC" id="2.7.13.3" evidence="2"/>
<keyword evidence="3" id="KW-0600">Photoreceptor protein</keyword>
<dbReference type="PANTHER" id="PTHR43304:SF1">
    <property type="entry name" value="PAC DOMAIN-CONTAINING PROTEIN"/>
    <property type="match status" value="1"/>
</dbReference>
<dbReference type="PROSITE" id="PS50112">
    <property type="entry name" value="PAS"/>
    <property type="match status" value="1"/>
</dbReference>
<comment type="catalytic activity">
    <reaction evidence="1">
        <text>ATP + protein L-histidine = ADP + protein N-phospho-L-histidine.</text>
        <dbReference type="EC" id="2.7.13.3"/>
    </reaction>
</comment>
<evidence type="ECO:0000256" key="8">
    <source>
        <dbReference type="ARBA" id="ARBA00022679"/>
    </source>
</evidence>
<feature type="domain" description="PAC" evidence="15">
    <location>
        <begin position="103"/>
        <end position="155"/>
    </location>
</feature>
<evidence type="ECO:0000313" key="16">
    <source>
        <dbReference type="EMBL" id="QDU35010.1"/>
    </source>
</evidence>
<dbReference type="GO" id="GO:0004673">
    <property type="term" value="F:protein histidine kinase activity"/>
    <property type="evidence" value="ECO:0007669"/>
    <property type="project" value="UniProtKB-EC"/>
</dbReference>
<keyword evidence="7" id="KW-0288">FMN</keyword>
<evidence type="ECO:0000256" key="4">
    <source>
        <dbReference type="ARBA" id="ARBA00022553"/>
    </source>
</evidence>
<evidence type="ECO:0000256" key="11">
    <source>
        <dbReference type="ARBA" id="ARBA00022840"/>
    </source>
</evidence>
<dbReference type="InterPro" id="IPR013655">
    <property type="entry name" value="PAS_fold_3"/>
</dbReference>
<evidence type="ECO:0000259" key="14">
    <source>
        <dbReference type="PROSITE" id="PS50112"/>
    </source>
</evidence>
<evidence type="ECO:0000256" key="2">
    <source>
        <dbReference type="ARBA" id="ARBA00012438"/>
    </source>
</evidence>
<dbReference type="PROSITE" id="PS50113">
    <property type="entry name" value="PAC"/>
    <property type="match status" value="1"/>
</dbReference>
<dbReference type="GO" id="GO:0009881">
    <property type="term" value="F:photoreceptor activity"/>
    <property type="evidence" value="ECO:0007669"/>
    <property type="project" value="UniProtKB-KW"/>
</dbReference>
<proteinExistence type="predicted"/>
<organism evidence="16 17">
    <name type="scientific">Poriferisphaera corsica</name>
    <dbReference type="NCBI Taxonomy" id="2528020"/>
    <lineage>
        <taxon>Bacteria</taxon>
        <taxon>Pseudomonadati</taxon>
        <taxon>Planctomycetota</taxon>
        <taxon>Phycisphaerae</taxon>
        <taxon>Phycisphaerales</taxon>
        <taxon>Phycisphaeraceae</taxon>
        <taxon>Poriferisphaera</taxon>
    </lineage>
</organism>
<dbReference type="GO" id="GO:0005524">
    <property type="term" value="F:ATP binding"/>
    <property type="evidence" value="ECO:0007669"/>
    <property type="project" value="UniProtKB-KW"/>
</dbReference>
<evidence type="ECO:0000256" key="3">
    <source>
        <dbReference type="ARBA" id="ARBA00022543"/>
    </source>
</evidence>
<sequence length="380" mass="43789">MPSDAGQEITSIEHDDVSKLTSDVLANKNKYFEMLIENIDDLFWVFDVINQRSVYVSPAYQKITGYDSSTILDDFNKFRNMVHPHDIDIFQQLYADVRNAEPTDINYRIINARGDIVWFRCRSTPIFNDDGTHTFTVGVCRDITERMGSEQSLRESKEHYQRLANSNRQLVMEVNHRVRNNLAGLLSLLKLTSQRSKTVDGFANAMQRRIQVMSMVHDALAQTGWGDIDFRDLLRGLAVPRDYMISRKLNVVIDGPAVMLKPRQVMPLILALLEVYNIEGQAIPIHRVKGTLKLIWEVLREPDRHTLRLTWRQNFSHIKDGERGRHDYAKLAEELVRGFVEYELGGKCELFVNGNINHHILEFPLEIETVDPGTFAGSFI</sequence>
<dbReference type="NCBIfam" id="TIGR00229">
    <property type="entry name" value="sensory_box"/>
    <property type="match status" value="1"/>
</dbReference>
<keyword evidence="11" id="KW-0067">ATP-binding</keyword>
<evidence type="ECO:0000313" key="17">
    <source>
        <dbReference type="Proteomes" id="UP000317369"/>
    </source>
</evidence>
<dbReference type="PANTHER" id="PTHR43304">
    <property type="entry name" value="PHYTOCHROME-LIKE PROTEIN CPH1"/>
    <property type="match status" value="1"/>
</dbReference>
<evidence type="ECO:0000256" key="5">
    <source>
        <dbReference type="ARBA" id="ARBA00022606"/>
    </source>
</evidence>
<keyword evidence="9" id="KW-0547">Nucleotide-binding</keyword>
<keyword evidence="17" id="KW-1185">Reference proteome</keyword>
<keyword evidence="6" id="KW-0285">Flavoprotein</keyword>
<evidence type="ECO:0000256" key="1">
    <source>
        <dbReference type="ARBA" id="ARBA00000085"/>
    </source>
</evidence>
<dbReference type="InterPro" id="IPR000700">
    <property type="entry name" value="PAS-assoc_C"/>
</dbReference>
<dbReference type="OrthoDB" id="475707at2"/>
<dbReference type="SMART" id="SM00086">
    <property type="entry name" value="PAC"/>
    <property type="match status" value="1"/>
</dbReference>
<keyword evidence="12" id="KW-0157">Chromophore</keyword>
<feature type="domain" description="PAS" evidence="14">
    <location>
        <begin position="28"/>
        <end position="101"/>
    </location>
</feature>
<evidence type="ECO:0000259" key="15">
    <source>
        <dbReference type="PROSITE" id="PS50113"/>
    </source>
</evidence>
<gene>
    <name evidence="16" type="primary">lov_1</name>
    <name evidence="16" type="ORF">KS4_30870</name>
</gene>
<accession>A0A517YXQ3</accession>
<keyword evidence="4" id="KW-0597">Phosphoprotein</keyword>
<name>A0A517YXQ3_9BACT</name>
<evidence type="ECO:0000256" key="12">
    <source>
        <dbReference type="ARBA" id="ARBA00022991"/>
    </source>
</evidence>
<keyword evidence="8 16" id="KW-0808">Transferase</keyword>
<dbReference type="Pfam" id="PF07536">
    <property type="entry name" value="HWE_HK"/>
    <property type="match status" value="1"/>
</dbReference>
<evidence type="ECO:0000256" key="7">
    <source>
        <dbReference type="ARBA" id="ARBA00022643"/>
    </source>
</evidence>
<dbReference type="InterPro" id="IPR011102">
    <property type="entry name" value="Sig_transdc_His_kinase_HWE"/>
</dbReference>
<dbReference type="InterPro" id="IPR000014">
    <property type="entry name" value="PAS"/>
</dbReference>
<dbReference type="Pfam" id="PF08447">
    <property type="entry name" value="PAS_3"/>
    <property type="match status" value="1"/>
</dbReference>
<reference evidence="16 17" key="1">
    <citation type="submission" date="2019-02" db="EMBL/GenBank/DDBJ databases">
        <title>Deep-cultivation of Planctomycetes and their phenomic and genomic characterization uncovers novel biology.</title>
        <authorList>
            <person name="Wiegand S."/>
            <person name="Jogler M."/>
            <person name="Boedeker C."/>
            <person name="Pinto D."/>
            <person name="Vollmers J."/>
            <person name="Rivas-Marin E."/>
            <person name="Kohn T."/>
            <person name="Peeters S.H."/>
            <person name="Heuer A."/>
            <person name="Rast P."/>
            <person name="Oberbeckmann S."/>
            <person name="Bunk B."/>
            <person name="Jeske O."/>
            <person name="Meyerdierks A."/>
            <person name="Storesund J.E."/>
            <person name="Kallscheuer N."/>
            <person name="Luecker S."/>
            <person name="Lage O.M."/>
            <person name="Pohl T."/>
            <person name="Merkel B.J."/>
            <person name="Hornburger P."/>
            <person name="Mueller R.-W."/>
            <person name="Bruemmer F."/>
            <person name="Labrenz M."/>
            <person name="Spormann A.M."/>
            <person name="Op den Camp H."/>
            <person name="Overmann J."/>
            <person name="Amann R."/>
            <person name="Jetten M.S.M."/>
            <person name="Mascher T."/>
            <person name="Medema M.H."/>
            <person name="Devos D.P."/>
            <person name="Kaster A.-K."/>
            <person name="Ovreas L."/>
            <person name="Rohde M."/>
            <person name="Galperin M.Y."/>
            <person name="Jogler C."/>
        </authorList>
    </citation>
    <scope>NUCLEOTIDE SEQUENCE [LARGE SCALE GENOMIC DNA]</scope>
    <source>
        <strain evidence="16 17">KS4</strain>
    </source>
</reference>
<keyword evidence="13" id="KW-0675">Receptor</keyword>
<evidence type="ECO:0000256" key="13">
    <source>
        <dbReference type="ARBA" id="ARBA00023170"/>
    </source>
</evidence>
<dbReference type="RefSeq" id="WP_145079692.1">
    <property type="nucleotide sequence ID" value="NZ_CP036425.1"/>
</dbReference>
<protein>
    <recommendedName>
        <fullName evidence="2">histidine kinase</fullName>
        <ecNumber evidence="2">2.7.13.3</ecNumber>
    </recommendedName>
</protein>
<dbReference type="Proteomes" id="UP000317369">
    <property type="component" value="Chromosome"/>
</dbReference>
<dbReference type="KEGG" id="pcor:KS4_30870"/>
<evidence type="ECO:0000256" key="10">
    <source>
        <dbReference type="ARBA" id="ARBA00022777"/>
    </source>
</evidence>
<dbReference type="SMART" id="SM00911">
    <property type="entry name" value="HWE_HK"/>
    <property type="match status" value="1"/>
</dbReference>
<dbReference type="AlphaFoldDB" id="A0A517YXQ3"/>
<dbReference type="SMART" id="SM00091">
    <property type="entry name" value="PAS"/>
    <property type="match status" value="1"/>
</dbReference>
<dbReference type="InterPro" id="IPR001610">
    <property type="entry name" value="PAC"/>
</dbReference>
<dbReference type="InterPro" id="IPR035965">
    <property type="entry name" value="PAS-like_dom_sf"/>
</dbReference>